<feature type="region of interest" description="Disordered" evidence="1">
    <location>
        <begin position="37"/>
        <end position="57"/>
    </location>
</feature>
<dbReference type="EMBL" id="GBXM01074614">
    <property type="protein sequence ID" value="JAH33963.1"/>
    <property type="molecule type" value="Transcribed_RNA"/>
</dbReference>
<protein>
    <submittedName>
        <fullName evidence="2">Uncharacterized protein</fullName>
    </submittedName>
</protein>
<sequence length="57" mass="6268">MDFLSNHYRTLLPTHVGDASKVRAVLRRLKRLVSAPSLAAGGSQAGRTEKHKVKSRV</sequence>
<name>A0A0E9S0B3_ANGAN</name>
<reference evidence="2" key="1">
    <citation type="submission" date="2014-11" db="EMBL/GenBank/DDBJ databases">
        <authorList>
            <person name="Amaro Gonzalez C."/>
        </authorList>
    </citation>
    <scope>NUCLEOTIDE SEQUENCE</scope>
</reference>
<organism evidence="2">
    <name type="scientific">Anguilla anguilla</name>
    <name type="common">European freshwater eel</name>
    <name type="synonym">Muraena anguilla</name>
    <dbReference type="NCBI Taxonomy" id="7936"/>
    <lineage>
        <taxon>Eukaryota</taxon>
        <taxon>Metazoa</taxon>
        <taxon>Chordata</taxon>
        <taxon>Craniata</taxon>
        <taxon>Vertebrata</taxon>
        <taxon>Euteleostomi</taxon>
        <taxon>Actinopterygii</taxon>
        <taxon>Neopterygii</taxon>
        <taxon>Teleostei</taxon>
        <taxon>Anguilliformes</taxon>
        <taxon>Anguillidae</taxon>
        <taxon>Anguilla</taxon>
    </lineage>
</organism>
<evidence type="ECO:0000313" key="2">
    <source>
        <dbReference type="EMBL" id="JAH33963.1"/>
    </source>
</evidence>
<accession>A0A0E9S0B3</accession>
<reference evidence="2" key="2">
    <citation type="journal article" date="2015" name="Fish Shellfish Immunol.">
        <title>Early steps in the European eel (Anguilla anguilla)-Vibrio vulnificus interaction in the gills: Role of the RtxA13 toxin.</title>
        <authorList>
            <person name="Callol A."/>
            <person name="Pajuelo D."/>
            <person name="Ebbesson L."/>
            <person name="Teles M."/>
            <person name="MacKenzie S."/>
            <person name="Amaro C."/>
        </authorList>
    </citation>
    <scope>NUCLEOTIDE SEQUENCE</scope>
</reference>
<dbReference type="AlphaFoldDB" id="A0A0E9S0B3"/>
<evidence type="ECO:0000256" key="1">
    <source>
        <dbReference type="SAM" id="MobiDB-lite"/>
    </source>
</evidence>
<proteinExistence type="predicted"/>